<dbReference type="SUPFAM" id="SSF51735">
    <property type="entry name" value="NAD(P)-binding Rossmann-fold domains"/>
    <property type="match status" value="1"/>
</dbReference>
<dbReference type="NCBIfam" id="TIGR00112">
    <property type="entry name" value="proC"/>
    <property type="match status" value="1"/>
</dbReference>
<dbReference type="Proteomes" id="UP000646152">
    <property type="component" value="Unassembled WGS sequence"/>
</dbReference>
<evidence type="ECO:0000259" key="8">
    <source>
        <dbReference type="Pfam" id="PF14748"/>
    </source>
</evidence>
<dbReference type="Gene3D" id="3.40.50.720">
    <property type="entry name" value="NAD(P)-binding Rossmann-like Domain"/>
    <property type="match status" value="1"/>
</dbReference>
<organism evidence="9 10">
    <name type="scientific">Oceanisphaera marina</name>
    <dbReference type="NCBI Taxonomy" id="2017550"/>
    <lineage>
        <taxon>Bacteria</taxon>
        <taxon>Pseudomonadati</taxon>
        <taxon>Pseudomonadota</taxon>
        <taxon>Gammaproteobacteria</taxon>
        <taxon>Aeromonadales</taxon>
        <taxon>Aeromonadaceae</taxon>
        <taxon>Oceanisphaera</taxon>
    </lineage>
</organism>
<name>A0ABQ1IDW9_9GAMM</name>
<dbReference type="PANTHER" id="PTHR11645:SF0">
    <property type="entry name" value="PYRROLINE-5-CARBOXYLATE REDUCTASE 3"/>
    <property type="match status" value="1"/>
</dbReference>
<comment type="catalytic activity">
    <reaction evidence="4">
        <text>L-proline + NAD(+) = (S)-1-pyrroline-5-carboxylate + NADH + 2 H(+)</text>
        <dbReference type="Rhea" id="RHEA:14105"/>
        <dbReference type="ChEBI" id="CHEBI:15378"/>
        <dbReference type="ChEBI" id="CHEBI:17388"/>
        <dbReference type="ChEBI" id="CHEBI:57540"/>
        <dbReference type="ChEBI" id="CHEBI:57945"/>
        <dbReference type="ChEBI" id="CHEBI:60039"/>
        <dbReference type="EC" id="1.5.1.2"/>
    </reaction>
</comment>
<keyword evidence="4" id="KW-0963">Cytoplasm</keyword>
<reference evidence="10" key="1">
    <citation type="journal article" date="2019" name="Int. J. Syst. Evol. Microbiol.">
        <title>The Global Catalogue of Microorganisms (GCM) 10K type strain sequencing project: providing services to taxonomists for standard genome sequencing and annotation.</title>
        <authorList>
            <consortium name="The Broad Institute Genomics Platform"/>
            <consortium name="The Broad Institute Genome Sequencing Center for Infectious Disease"/>
            <person name="Wu L."/>
            <person name="Ma J."/>
        </authorList>
    </citation>
    <scope>NUCLEOTIDE SEQUENCE [LARGE SCALE GENOMIC DNA]</scope>
    <source>
        <strain evidence="10">CGMCC 1.15923</strain>
    </source>
</reference>
<accession>A0ABQ1IDW9</accession>
<keyword evidence="3 4" id="KW-0560">Oxidoreductase</keyword>
<keyword evidence="4 6" id="KW-0028">Amino-acid biosynthesis</keyword>
<evidence type="ECO:0000256" key="4">
    <source>
        <dbReference type="HAMAP-Rule" id="MF_01925"/>
    </source>
</evidence>
<dbReference type="InterPro" id="IPR029036">
    <property type="entry name" value="P5CR_dimer"/>
</dbReference>
<comment type="catalytic activity">
    <reaction evidence="4 6">
        <text>L-proline + NADP(+) = (S)-1-pyrroline-5-carboxylate + NADPH + 2 H(+)</text>
        <dbReference type="Rhea" id="RHEA:14109"/>
        <dbReference type="ChEBI" id="CHEBI:15378"/>
        <dbReference type="ChEBI" id="CHEBI:17388"/>
        <dbReference type="ChEBI" id="CHEBI:57783"/>
        <dbReference type="ChEBI" id="CHEBI:58349"/>
        <dbReference type="ChEBI" id="CHEBI:60039"/>
        <dbReference type="EC" id="1.5.1.2"/>
    </reaction>
</comment>
<dbReference type="InterPro" id="IPR036291">
    <property type="entry name" value="NAD(P)-bd_dom_sf"/>
</dbReference>
<evidence type="ECO:0000259" key="7">
    <source>
        <dbReference type="Pfam" id="PF03807"/>
    </source>
</evidence>
<feature type="domain" description="Pyrroline-5-carboxylate reductase dimerisation" evidence="8">
    <location>
        <begin position="170"/>
        <end position="275"/>
    </location>
</feature>
<evidence type="ECO:0000256" key="5">
    <source>
        <dbReference type="NCBIfam" id="TIGR00112"/>
    </source>
</evidence>
<gene>
    <name evidence="4 9" type="primary">proC</name>
    <name evidence="9" type="ORF">GCM10011502_05690</name>
</gene>
<keyword evidence="10" id="KW-1185">Reference proteome</keyword>
<keyword evidence="4 6" id="KW-0641">Proline biosynthesis</keyword>
<feature type="domain" description="Pyrroline-5-carboxylate reductase catalytic N-terminal" evidence="7">
    <location>
        <begin position="11"/>
        <end position="107"/>
    </location>
</feature>
<dbReference type="SUPFAM" id="SSF48179">
    <property type="entry name" value="6-phosphogluconate dehydrogenase C-terminal domain-like"/>
    <property type="match status" value="1"/>
</dbReference>
<dbReference type="PIRSF" id="PIRSF000193">
    <property type="entry name" value="Pyrrol-5-carb_rd"/>
    <property type="match status" value="1"/>
</dbReference>
<evidence type="ECO:0000256" key="6">
    <source>
        <dbReference type="RuleBase" id="RU003903"/>
    </source>
</evidence>
<dbReference type="Pfam" id="PF03807">
    <property type="entry name" value="F420_oxidored"/>
    <property type="match status" value="1"/>
</dbReference>
<dbReference type="InterPro" id="IPR008927">
    <property type="entry name" value="6-PGluconate_DH-like_C_sf"/>
</dbReference>
<comment type="pathway">
    <text evidence="4 6">Amino-acid biosynthesis; L-proline biosynthesis; L-proline from L-glutamate 5-semialdehyde: step 1/1.</text>
</comment>
<protein>
    <recommendedName>
        <fullName evidence="4 5">Pyrroline-5-carboxylate reductase</fullName>
        <shortName evidence="4">P5C reductase</shortName>
        <shortName evidence="4">P5CR</shortName>
        <ecNumber evidence="4 5">1.5.1.2</ecNumber>
    </recommendedName>
    <alternativeName>
        <fullName evidence="4">PCA reductase</fullName>
    </alternativeName>
</protein>
<dbReference type="InterPro" id="IPR028939">
    <property type="entry name" value="P5C_Rdtase_cat_N"/>
</dbReference>
<evidence type="ECO:0000256" key="3">
    <source>
        <dbReference type="ARBA" id="ARBA00023002"/>
    </source>
</evidence>
<evidence type="ECO:0000256" key="2">
    <source>
        <dbReference type="ARBA" id="ARBA00022857"/>
    </source>
</evidence>
<dbReference type="EMBL" id="BMKE01000003">
    <property type="protein sequence ID" value="GGB35476.1"/>
    <property type="molecule type" value="Genomic_DNA"/>
</dbReference>
<dbReference type="Gene3D" id="1.10.3730.10">
    <property type="entry name" value="ProC C-terminal domain-like"/>
    <property type="match status" value="1"/>
</dbReference>
<comment type="similarity">
    <text evidence="1 4 6">Belongs to the pyrroline-5-carboxylate reductase family.</text>
</comment>
<comment type="caution">
    <text evidence="9">The sequence shown here is derived from an EMBL/GenBank/DDBJ whole genome shotgun (WGS) entry which is preliminary data.</text>
</comment>
<keyword evidence="2 4" id="KW-0521">NADP</keyword>
<dbReference type="Pfam" id="PF14748">
    <property type="entry name" value="P5CR_dimer"/>
    <property type="match status" value="1"/>
</dbReference>
<dbReference type="HAMAP" id="MF_01925">
    <property type="entry name" value="P5C_reductase"/>
    <property type="match status" value="1"/>
</dbReference>
<dbReference type="PANTHER" id="PTHR11645">
    <property type="entry name" value="PYRROLINE-5-CARBOXYLATE REDUCTASE"/>
    <property type="match status" value="1"/>
</dbReference>
<dbReference type="PROSITE" id="PS00521">
    <property type="entry name" value="P5CR"/>
    <property type="match status" value="1"/>
</dbReference>
<comment type="function">
    <text evidence="4">Catalyzes the reduction of 1-pyrroline-5-carboxylate (PCA) to L-proline.</text>
</comment>
<proteinExistence type="inferred from homology"/>
<evidence type="ECO:0000313" key="10">
    <source>
        <dbReference type="Proteomes" id="UP000646152"/>
    </source>
</evidence>
<evidence type="ECO:0000256" key="1">
    <source>
        <dbReference type="ARBA" id="ARBA00005525"/>
    </source>
</evidence>
<sequence length="279" mass="29790">MDPKSVIEKRKLAFIGAGNMSRSLISGLIQSGYPADAIMATNPSPGKLEQLAADFGIHTSQDNAQATAWAEAVVLAVKPQMMAEMLTTLQKQNASLDGKLLISIAAGINVSRLEQLTGLQRIIRTMPNTPSLLGLGMTGLYARSHLAQADRDYAEQMMQAVGKTLWVAEEDGINQIIAAAGSAPAYFFLFMEAMAAQACQSGFSEQEARLLVEQTALGAANMVAANPDRSLSELRAQVTSKGGTTAEAIRHFQEHGLEQLVAQAMSAAVTRARELETQL</sequence>
<comment type="subcellular location">
    <subcellularLocation>
        <location evidence="4">Cytoplasm</location>
    </subcellularLocation>
</comment>
<dbReference type="EC" id="1.5.1.2" evidence="4 5"/>
<dbReference type="InterPro" id="IPR053790">
    <property type="entry name" value="P5CR-like_CS"/>
</dbReference>
<dbReference type="InterPro" id="IPR000304">
    <property type="entry name" value="Pyrroline-COOH_reductase"/>
</dbReference>
<evidence type="ECO:0000313" key="9">
    <source>
        <dbReference type="EMBL" id="GGB35476.1"/>
    </source>
</evidence>